<gene>
    <name evidence="2" type="ORF">EFA69_18435</name>
</gene>
<name>A0A3M9MTJ8_9BACT</name>
<dbReference type="OrthoDB" id="761861at2"/>
<sequence>MVSEISILIPVYNQNVLDLVHTLQQEAQALAVPYEIRVYDDGSTPPTRHQNQALAHLPCVHYRELPQNIGRSQIRALLAREAQYPTLLFLDNDVLPTRPDFLHSYLQSAGEAVTVGGVAYKPKAPAGAELRWKYGKNREEAPAAVRQKTPYQRVFLSNMLVPQTVFLEHFPQAEVSGYGHEDTLFAWRLEQRQIPVLHIDNPVWHLGLEPTDVYLLKTQQAVHNLVQLHQRYHLGTGTKLFKAYMRFRKWKVEALLQENRNWLFPLLKRNLVSATPNLRAFDLYRLLLLARYLQQ</sequence>
<evidence type="ECO:0000313" key="2">
    <source>
        <dbReference type="EMBL" id="RNI28058.1"/>
    </source>
</evidence>
<dbReference type="AlphaFoldDB" id="A0A3M9MTJ8"/>
<dbReference type="Proteomes" id="UP000271010">
    <property type="component" value="Unassembled WGS sequence"/>
</dbReference>
<dbReference type="Gene3D" id="3.90.550.10">
    <property type="entry name" value="Spore Coat Polysaccharide Biosynthesis Protein SpsA, Chain A"/>
    <property type="match status" value="1"/>
</dbReference>
<dbReference type="InterPro" id="IPR001173">
    <property type="entry name" value="Glyco_trans_2-like"/>
</dbReference>
<keyword evidence="3" id="KW-1185">Reference proteome</keyword>
<dbReference type="PANTHER" id="PTHR43179:SF7">
    <property type="entry name" value="RHAMNOSYLTRANSFERASE WBBL"/>
    <property type="match status" value="1"/>
</dbReference>
<comment type="caution">
    <text evidence="2">The sequence shown here is derived from an EMBL/GenBank/DDBJ whole genome shotgun (WGS) entry which is preliminary data.</text>
</comment>
<protein>
    <submittedName>
        <fullName evidence="2">Glycosyltransferase</fullName>
    </submittedName>
</protein>
<dbReference type="EMBL" id="RJJE01000017">
    <property type="protein sequence ID" value="RNI28058.1"/>
    <property type="molecule type" value="Genomic_DNA"/>
</dbReference>
<dbReference type="Pfam" id="PF00535">
    <property type="entry name" value="Glycos_transf_2"/>
    <property type="match status" value="1"/>
</dbReference>
<feature type="domain" description="Glycosyltransferase 2-like" evidence="1">
    <location>
        <begin position="6"/>
        <end position="129"/>
    </location>
</feature>
<organism evidence="2 3">
    <name type="scientific">Rufibacter immobilis</name>
    <dbReference type="NCBI Taxonomy" id="1348778"/>
    <lineage>
        <taxon>Bacteria</taxon>
        <taxon>Pseudomonadati</taxon>
        <taxon>Bacteroidota</taxon>
        <taxon>Cytophagia</taxon>
        <taxon>Cytophagales</taxon>
        <taxon>Hymenobacteraceae</taxon>
        <taxon>Rufibacter</taxon>
    </lineage>
</organism>
<dbReference type="RefSeq" id="WP_123134525.1">
    <property type="nucleotide sequence ID" value="NZ_RJJE01000017.1"/>
</dbReference>
<proteinExistence type="predicted"/>
<dbReference type="SUPFAM" id="SSF53448">
    <property type="entry name" value="Nucleotide-diphospho-sugar transferases"/>
    <property type="match status" value="1"/>
</dbReference>
<evidence type="ECO:0000313" key="3">
    <source>
        <dbReference type="Proteomes" id="UP000271010"/>
    </source>
</evidence>
<keyword evidence="2" id="KW-0808">Transferase</keyword>
<dbReference type="PANTHER" id="PTHR43179">
    <property type="entry name" value="RHAMNOSYLTRANSFERASE WBBL"/>
    <property type="match status" value="1"/>
</dbReference>
<evidence type="ECO:0000259" key="1">
    <source>
        <dbReference type="Pfam" id="PF00535"/>
    </source>
</evidence>
<dbReference type="InterPro" id="IPR029044">
    <property type="entry name" value="Nucleotide-diphossugar_trans"/>
</dbReference>
<dbReference type="GO" id="GO:0016740">
    <property type="term" value="F:transferase activity"/>
    <property type="evidence" value="ECO:0007669"/>
    <property type="project" value="UniProtKB-KW"/>
</dbReference>
<accession>A0A3M9MTJ8</accession>
<reference evidence="2 3" key="1">
    <citation type="submission" date="2018-11" db="EMBL/GenBank/DDBJ databases">
        <title>Rufibacter latericius sp. nov., isolated from water in Baiyang Lake.</title>
        <authorList>
            <person name="Yang Y."/>
        </authorList>
    </citation>
    <scope>NUCLEOTIDE SEQUENCE [LARGE SCALE GENOMIC DNA]</scope>
    <source>
        <strain evidence="2 3">MCC P1</strain>
    </source>
</reference>